<dbReference type="Proteomes" id="UP000325785">
    <property type="component" value="Chromosome"/>
</dbReference>
<organism evidence="2 3">
    <name type="scientific">Roseovarius indicus</name>
    <dbReference type="NCBI Taxonomy" id="540747"/>
    <lineage>
        <taxon>Bacteria</taxon>
        <taxon>Pseudomonadati</taxon>
        <taxon>Pseudomonadota</taxon>
        <taxon>Alphaproteobacteria</taxon>
        <taxon>Rhodobacterales</taxon>
        <taxon>Roseobacteraceae</taxon>
        <taxon>Roseovarius</taxon>
    </lineage>
</organism>
<dbReference type="GO" id="GO:0017168">
    <property type="term" value="F:5-oxoprolinase (ATP-hydrolyzing) activity"/>
    <property type="evidence" value="ECO:0007669"/>
    <property type="project" value="TreeGrafter"/>
</dbReference>
<dbReference type="EC" id="6.4.1.8" evidence="2"/>
<keyword evidence="2" id="KW-0436">Ligase</keyword>
<dbReference type="GO" id="GO:0016874">
    <property type="term" value="F:ligase activity"/>
    <property type="evidence" value="ECO:0007669"/>
    <property type="project" value="UniProtKB-KW"/>
</dbReference>
<protein>
    <submittedName>
        <fullName evidence="2">Acetophenone carboxylase delta subunit</fullName>
        <ecNumber evidence="2">6.4.1.8</ecNumber>
    </submittedName>
</protein>
<reference evidence="2 3" key="1">
    <citation type="submission" date="2018-08" db="EMBL/GenBank/DDBJ databases">
        <title>Genetic Globetrotter - A new plasmid hitch-hiking vast phylogenetic and geographic distances.</title>
        <authorList>
            <person name="Vollmers J."/>
            <person name="Petersen J."/>
        </authorList>
    </citation>
    <scope>NUCLEOTIDE SEQUENCE [LARGE SCALE GENOMIC DNA]</scope>
    <source>
        <strain evidence="2 3">DSM 26383</strain>
    </source>
</reference>
<feature type="domain" description="Hydantoinase B/oxoprolinase" evidence="1">
    <location>
        <begin position="13"/>
        <end position="541"/>
    </location>
</feature>
<gene>
    <name evidence="2" type="primary">apc4_1</name>
    <name evidence="2" type="ORF">RIdsm_00959</name>
</gene>
<dbReference type="AlphaFoldDB" id="A0A5P3A8Q8"/>
<dbReference type="InterPro" id="IPR003692">
    <property type="entry name" value="Hydantoinase_B"/>
</dbReference>
<dbReference type="GO" id="GO:0005829">
    <property type="term" value="C:cytosol"/>
    <property type="evidence" value="ECO:0007669"/>
    <property type="project" value="TreeGrafter"/>
</dbReference>
<evidence type="ECO:0000313" key="2">
    <source>
        <dbReference type="EMBL" id="QEW25174.1"/>
    </source>
</evidence>
<evidence type="ECO:0000313" key="3">
    <source>
        <dbReference type="Proteomes" id="UP000325785"/>
    </source>
</evidence>
<dbReference type="InterPro" id="IPR045079">
    <property type="entry name" value="Oxoprolinase-like"/>
</dbReference>
<name>A0A5P3A8Q8_9RHOB</name>
<proteinExistence type="predicted"/>
<dbReference type="EMBL" id="CP031598">
    <property type="protein sequence ID" value="QEW25174.1"/>
    <property type="molecule type" value="Genomic_DNA"/>
</dbReference>
<accession>A0A5P3A8Q8</accession>
<dbReference type="PANTHER" id="PTHR11365">
    <property type="entry name" value="5-OXOPROLINASE RELATED"/>
    <property type="match status" value="1"/>
</dbReference>
<dbReference type="KEGG" id="rid:RIdsm_00959"/>
<dbReference type="GO" id="GO:0006749">
    <property type="term" value="P:glutathione metabolic process"/>
    <property type="evidence" value="ECO:0007669"/>
    <property type="project" value="TreeGrafter"/>
</dbReference>
<dbReference type="RefSeq" id="WP_217625283.1">
    <property type="nucleotide sequence ID" value="NZ_CP031598.1"/>
</dbReference>
<evidence type="ECO:0000259" key="1">
    <source>
        <dbReference type="Pfam" id="PF02538"/>
    </source>
</evidence>
<dbReference type="Pfam" id="PF02538">
    <property type="entry name" value="Hydantoinase_B"/>
    <property type="match status" value="1"/>
</dbReference>
<dbReference type="PANTHER" id="PTHR11365:SF23">
    <property type="entry name" value="HYPOTHETICAL 5-OXOPROLINASE (EUROFUNG)-RELATED"/>
    <property type="match status" value="1"/>
</dbReference>
<sequence>MSGAMDQKFGDLDPVTFEVLRNTFEYVCRRMTVILQKSSFSPILSENLDFSNAIYDPELRLIGQTANCPVHLAAMHFSVQAVDRKFGIDTLKPGDVVVLNDPYEGGTHLNDVTLTMPVFYDEELIGFAVSRGHWMDLGGGGPGGQGFGTHVAGEGLRLPPMKLYENYEVNADLLEILLRNTRTPHYIKGDLQAHMGALLAAEEELQATAGKYGKDVLLNGMSQMIGYTERIVRAAIEAIPDGTYEGADYADSDGISDDKIWVRLKLTVNGDAIHVDFDGSDPQCAGAINSPYANTAAAIYTALQFFLAPDAPPNAGMFAPISFSLPEDCWLNAKWPAPVVGCTTITSGKVQSAIWQAVAKALPDLAIAPTCADANWFVAAVRGKDGRIDVFSDIPAGGWGGTPYNDGLNVTLDPLGNCTNMPAEAAELLYPIEVEAFDLRSDSGGPGENRGGLGARFRFRFIEGGELSIETSRTLEGSPGVNGGGFSPVQVLVKERPDGVRKVIGGTSEDGSWTSPLLSSHKFGPGESFEFLSTGGGGWGAIRSRDPERVLDDVLDEYITMEAAERDYLVVIDRDTMTVDEAATRRLRS</sequence>